<dbReference type="PANTHER" id="PTHR42718:SF9">
    <property type="entry name" value="MAJOR FACILITATOR SUPERFAMILY MULTIDRUG TRANSPORTER MFSC"/>
    <property type="match status" value="1"/>
</dbReference>
<keyword evidence="5 7" id="KW-0472">Membrane</keyword>
<evidence type="ECO:0000256" key="5">
    <source>
        <dbReference type="ARBA" id="ARBA00023136"/>
    </source>
</evidence>
<evidence type="ECO:0000256" key="4">
    <source>
        <dbReference type="ARBA" id="ARBA00022989"/>
    </source>
</evidence>
<feature type="transmembrane region" description="Helical" evidence="7">
    <location>
        <begin position="336"/>
        <end position="356"/>
    </location>
</feature>
<feature type="region of interest" description="Disordered" evidence="6">
    <location>
        <begin position="1"/>
        <end position="20"/>
    </location>
</feature>
<evidence type="ECO:0000313" key="9">
    <source>
        <dbReference type="EMBL" id="KAJ4390886.1"/>
    </source>
</evidence>
<evidence type="ECO:0000256" key="7">
    <source>
        <dbReference type="SAM" id="Phobius"/>
    </source>
</evidence>
<feature type="transmembrane region" description="Helical" evidence="7">
    <location>
        <begin position="198"/>
        <end position="219"/>
    </location>
</feature>
<gene>
    <name evidence="9" type="ORF">N0V93_004485</name>
</gene>
<keyword evidence="4 7" id="KW-1133">Transmembrane helix</keyword>
<dbReference type="SUPFAM" id="SSF103473">
    <property type="entry name" value="MFS general substrate transporter"/>
    <property type="match status" value="2"/>
</dbReference>
<feature type="transmembrane region" description="Helical" evidence="7">
    <location>
        <begin position="376"/>
        <end position="394"/>
    </location>
</feature>
<feature type="transmembrane region" description="Helical" evidence="7">
    <location>
        <begin position="67"/>
        <end position="96"/>
    </location>
</feature>
<feature type="transmembrane region" description="Helical" evidence="7">
    <location>
        <begin position="293"/>
        <end position="312"/>
    </location>
</feature>
<feature type="transmembrane region" description="Helical" evidence="7">
    <location>
        <begin position="135"/>
        <end position="154"/>
    </location>
</feature>
<dbReference type="AlphaFoldDB" id="A0A9W8YSP4"/>
<dbReference type="PANTHER" id="PTHR42718">
    <property type="entry name" value="MAJOR FACILITATOR SUPERFAMILY MULTIDRUG TRANSPORTER MFSC"/>
    <property type="match status" value="1"/>
</dbReference>
<feature type="transmembrane region" description="Helical" evidence="7">
    <location>
        <begin position="257"/>
        <end position="281"/>
    </location>
</feature>
<dbReference type="GO" id="GO:0022857">
    <property type="term" value="F:transmembrane transporter activity"/>
    <property type="evidence" value="ECO:0007669"/>
    <property type="project" value="InterPro"/>
</dbReference>
<comment type="caution">
    <text evidence="9">The sequence shown here is derived from an EMBL/GenBank/DDBJ whole genome shotgun (WGS) entry which is preliminary data.</text>
</comment>
<sequence>MDADRQMAAMNMEETKTSSNVHLQNLDRDQLMAAEANGDTGSDGDDAFDNAAIHPSTPDISMSRARAIALVATVMGASFLNTLSGQALVIILPSIGNELSIPVSRQQWIVSAYSLAFGCFLLVWGRIADLYGKRLIFILGSAWVSLTLAINPFVRNEAGFAVFRGLQGLGAAANVPTAIGILGTTFPPGKAKNYAFSTYAAGAPLGSIFGNILGGVIANYVDWKWVLWVLAILAALVTVAGFFVIPPPPTTLKAHGATITATVDWVGAVLVTVGLMLLLFALTEGNVVGWSTFWIPLLIVISLLLIALFIFWQHRLEKRGGQTPLMKVSIFGNRRFSAAMAIMCLFFGAFNGYLIFTTYFFQDYQGLSPIQTTLRFIPTGVVGILTALVCGKLLAHVPTNYILTFGNASNTLSCLLFALPIPPTTSYFAYGLPAMILSVLGADTSWPGLMLFTSQSLPQADQAMGGALVNAVGQLGRALGLAVATAVQTAVMASARGVSVEHSGPLEVGDDPTLKGLRAAQWTNFGIGAAGLGVVLVLFRGAGVVGRTVTNTKGATDLKQESGSENTVLAGERPTEDGRDV</sequence>
<dbReference type="EMBL" id="JAPEVB010000003">
    <property type="protein sequence ID" value="KAJ4390886.1"/>
    <property type="molecule type" value="Genomic_DNA"/>
</dbReference>
<dbReference type="InterPro" id="IPR020846">
    <property type="entry name" value="MFS_dom"/>
</dbReference>
<name>A0A9W8YSP4_9PEZI</name>
<evidence type="ECO:0000313" key="10">
    <source>
        <dbReference type="Proteomes" id="UP001140453"/>
    </source>
</evidence>
<keyword evidence="2" id="KW-0813">Transport</keyword>
<evidence type="ECO:0000256" key="6">
    <source>
        <dbReference type="SAM" id="MobiDB-lite"/>
    </source>
</evidence>
<reference evidence="9" key="1">
    <citation type="submission" date="2022-10" db="EMBL/GenBank/DDBJ databases">
        <title>Tapping the CABI collections for fungal endophytes: first genome assemblies for Collariella, Neodidymelliopsis, Ascochyta clinopodiicola, Didymella pomorum, Didymosphaeria variabile, Neocosmospora piperis and Neocucurbitaria cava.</title>
        <authorList>
            <person name="Hill R."/>
        </authorList>
    </citation>
    <scope>NUCLEOTIDE SEQUENCE</scope>
    <source>
        <strain evidence="9">IMI 355082</strain>
    </source>
</reference>
<feature type="transmembrane region" description="Helical" evidence="7">
    <location>
        <begin position="225"/>
        <end position="245"/>
    </location>
</feature>
<organism evidence="9 10">
    <name type="scientific">Gnomoniopsis smithogilvyi</name>
    <dbReference type="NCBI Taxonomy" id="1191159"/>
    <lineage>
        <taxon>Eukaryota</taxon>
        <taxon>Fungi</taxon>
        <taxon>Dikarya</taxon>
        <taxon>Ascomycota</taxon>
        <taxon>Pezizomycotina</taxon>
        <taxon>Sordariomycetes</taxon>
        <taxon>Sordariomycetidae</taxon>
        <taxon>Diaporthales</taxon>
        <taxon>Gnomoniaceae</taxon>
        <taxon>Gnomoniopsis</taxon>
    </lineage>
</organism>
<dbReference type="Gene3D" id="1.20.1720.10">
    <property type="entry name" value="Multidrug resistance protein D"/>
    <property type="match status" value="1"/>
</dbReference>
<dbReference type="CDD" id="cd17476">
    <property type="entry name" value="MFS_Amf1_MDR_like"/>
    <property type="match status" value="1"/>
</dbReference>
<feature type="domain" description="Major facilitator superfamily (MFS) profile" evidence="8">
    <location>
        <begin position="70"/>
        <end position="553"/>
    </location>
</feature>
<dbReference type="Pfam" id="PF07690">
    <property type="entry name" value="MFS_1"/>
    <property type="match status" value="2"/>
</dbReference>
<comment type="subcellular location">
    <subcellularLocation>
        <location evidence="1">Membrane</location>
        <topology evidence="1">Multi-pass membrane protein</topology>
    </subcellularLocation>
</comment>
<feature type="region of interest" description="Disordered" evidence="6">
    <location>
        <begin position="557"/>
        <end position="581"/>
    </location>
</feature>
<dbReference type="InterPro" id="IPR036259">
    <property type="entry name" value="MFS_trans_sf"/>
</dbReference>
<keyword evidence="10" id="KW-1185">Reference proteome</keyword>
<dbReference type="PROSITE" id="PS50850">
    <property type="entry name" value="MFS"/>
    <property type="match status" value="1"/>
</dbReference>
<dbReference type="Gene3D" id="1.20.1250.20">
    <property type="entry name" value="MFS general substrate transporter like domains"/>
    <property type="match status" value="1"/>
</dbReference>
<dbReference type="GO" id="GO:0016020">
    <property type="term" value="C:membrane"/>
    <property type="evidence" value="ECO:0007669"/>
    <property type="project" value="UniProtKB-SubCell"/>
</dbReference>
<evidence type="ECO:0000256" key="1">
    <source>
        <dbReference type="ARBA" id="ARBA00004141"/>
    </source>
</evidence>
<feature type="transmembrane region" description="Helical" evidence="7">
    <location>
        <begin position="166"/>
        <end position="186"/>
    </location>
</feature>
<evidence type="ECO:0000259" key="8">
    <source>
        <dbReference type="PROSITE" id="PS50850"/>
    </source>
</evidence>
<protein>
    <recommendedName>
        <fullName evidence="8">Major facilitator superfamily (MFS) profile domain-containing protein</fullName>
    </recommendedName>
</protein>
<dbReference type="OrthoDB" id="440755at2759"/>
<dbReference type="InterPro" id="IPR011701">
    <property type="entry name" value="MFS"/>
</dbReference>
<feature type="transmembrane region" description="Helical" evidence="7">
    <location>
        <begin position="108"/>
        <end position="128"/>
    </location>
</feature>
<accession>A0A9W8YSP4</accession>
<proteinExistence type="predicted"/>
<keyword evidence="3 7" id="KW-0812">Transmembrane</keyword>
<dbReference type="Proteomes" id="UP001140453">
    <property type="component" value="Unassembled WGS sequence"/>
</dbReference>
<evidence type="ECO:0000256" key="3">
    <source>
        <dbReference type="ARBA" id="ARBA00022692"/>
    </source>
</evidence>
<evidence type="ECO:0000256" key="2">
    <source>
        <dbReference type="ARBA" id="ARBA00022448"/>
    </source>
</evidence>